<keyword evidence="3 6" id="KW-0812">Transmembrane</keyword>
<protein>
    <recommendedName>
        <fullName evidence="9">Major facilitator superfamily (MFS) profile domain-containing protein</fullName>
    </recommendedName>
</protein>
<dbReference type="Gene3D" id="1.20.1250.20">
    <property type="entry name" value="MFS general substrate transporter like domains"/>
    <property type="match status" value="2"/>
</dbReference>
<evidence type="ECO:0000256" key="4">
    <source>
        <dbReference type="ARBA" id="ARBA00022989"/>
    </source>
</evidence>
<dbReference type="GeneID" id="25280422"/>
<dbReference type="AlphaFoldDB" id="A0A072PBT1"/>
<dbReference type="InterPro" id="IPR011701">
    <property type="entry name" value="MFS"/>
</dbReference>
<comment type="subcellular location">
    <subcellularLocation>
        <location evidence="1">Membrane</location>
        <topology evidence="1">Multi-pass membrane protein</topology>
    </subcellularLocation>
</comment>
<keyword evidence="5 6" id="KW-0472">Membrane</keyword>
<keyword evidence="4 6" id="KW-1133">Transmembrane helix</keyword>
<accession>A0A072PBT1</accession>
<dbReference type="SUPFAM" id="SSF103473">
    <property type="entry name" value="MFS general substrate transporter"/>
    <property type="match status" value="1"/>
</dbReference>
<comment type="caution">
    <text evidence="7">The sequence shown here is derived from an EMBL/GenBank/DDBJ whole genome shotgun (WGS) entry which is preliminary data.</text>
</comment>
<keyword evidence="8" id="KW-1185">Reference proteome</keyword>
<dbReference type="Proteomes" id="UP000027920">
    <property type="component" value="Unassembled WGS sequence"/>
</dbReference>
<feature type="transmembrane region" description="Helical" evidence="6">
    <location>
        <begin position="388"/>
        <end position="408"/>
    </location>
</feature>
<feature type="transmembrane region" description="Helical" evidence="6">
    <location>
        <begin position="168"/>
        <end position="186"/>
    </location>
</feature>
<dbReference type="RefSeq" id="XP_013260169.1">
    <property type="nucleotide sequence ID" value="XM_013404715.1"/>
</dbReference>
<dbReference type="VEuPathDB" id="FungiDB:A1O9_05497"/>
<evidence type="ECO:0000256" key="2">
    <source>
        <dbReference type="ARBA" id="ARBA00022448"/>
    </source>
</evidence>
<sequence>MSAPEQDAEKARHVEMVDSIPAQDDDVSYAEGRKIVHKIDRRLVTSLGLMFAISLMDRTNLASANISGMSHDLTRIVYCHHNFLCSLYRLPVAKRCSCPENRSTPLFAGGNFLWGIVMLCMGFLHHWGELLGLRAIVGIFEAGLFPGALFLLQMWYIRYDVHKRYASFYLISIVGSSLSGVLAYAFMQMGGVGGYLGWRYIFILEGVLTCLTAIVGAFLIVDFPEKAQNSRAFLKPHELAYVIRLLGKDRSDAHDTAFSLAISSNPAWMLRSGFSGSSFFAFFLPIILNVKMGFDVGISQVLSTPPYFFAAIVMCVEAWIGDKYHVRSPIIVCNALLAICELCLQAWTETAGVQDLGAFLVIGSANSSVPTVMAWQANNIRGQWKRPFSSASLITLGGLGGIVGALVFRSEDAPQYLPGIYASLT</sequence>
<organism evidence="7 8">
    <name type="scientific">Exophiala aquamarina CBS 119918</name>
    <dbReference type="NCBI Taxonomy" id="1182545"/>
    <lineage>
        <taxon>Eukaryota</taxon>
        <taxon>Fungi</taxon>
        <taxon>Dikarya</taxon>
        <taxon>Ascomycota</taxon>
        <taxon>Pezizomycotina</taxon>
        <taxon>Eurotiomycetes</taxon>
        <taxon>Chaetothyriomycetidae</taxon>
        <taxon>Chaetothyriales</taxon>
        <taxon>Herpotrichiellaceae</taxon>
        <taxon>Exophiala</taxon>
    </lineage>
</organism>
<dbReference type="GO" id="GO:0016020">
    <property type="term" value="C:membrane"/>
    <property type="evidence" value="ECO:0007669"/>
    <property type="project" value="UniProtKB-SubCell"/>
</dbReference>
<evidence type="ECO:0000256" key="5">
    <source>
        <dbReference type="ARBA" id="ARBA00023136"/>
    </source>
</evidence>
<dbReference type="GO" id="GO:0022857">
    <property type="term" value="F:transmembrane transporter activity"/>
    <property type="evidence" value="ECO:0007669"/>
    <property type="project" value="InterPro"/>
</dbReference>
<name>A0A072PBT1_9EURO</name>
<dbReference type="HOGENOM" id="CLU_001265_0_1_1"/>
<keyword evidence="2" id="KW-0813">Transport</keyword>
<evidence type="ECO:0000256" key="1">
    <source>
        <dbReference type="ARBA" id="ARBA00004141"/>
    </source>
</evidence>
<feature type="transmembrane region" description="Helical" evidence="6">
    <location>
        <begin position="131"/>
        <end position="156"/>
    </location>
</feature>
<dbReference type="OrthoDB" id="3639251at2759"/>
<proteinExistence type="predicted"/>
<evidence type="ECO:0008006" key="9">
    <source>
        <dbReference type="Google" id="ProtNLM"/>
    </source>
</evidence>
<evidence type="ECO:0000256" key="6">
    <source>
        <dbReference type="SAM" id="Phobius"/>
    </source>
</evidence>
<evidence type="ECO:0000313" key="8">
    <source>
        <dbReference type="Proteomes" id="UP000027920"/>
    </source>
</evidence>
<evidence type="ECO:0000313" key="7">
    <source>
        <dbReference type="EMBL" id="KEF57579.1"/>
    </source>
</evidence>
<gene>
    <name evidence="7" type="ORF">A1O9_05497</name>
</gene>
<dbReference type="PANTHER" id="PTHR43791:SF3">
    <property type="entry name" value="MAJOR FACILITATOR SUPERFAMILY (MFS) PROFILE DOMAIN-CONTAINING PROTEIN"/>
    <property type="match status" value="1"/>
</dbReference>
<feature type="transmembrane region" description="Helical" evidence="6">
    <location>
        <begin position="198"/>
        <end position="221"/>
    </location>
</feature>
<dbReference type="EMBL" id="AMGV01000004">
    <property type="protein sequence ID" value="KEF57579.1"/>
    <property type="molecule type" value="Genomic_DNA"/>
</dbReference>
<feature type="transmembrane region" description="Helical" evidence="6">
    <location>
        <begin position="268"/>
        <end position="288"/>
    </location>
</feature>
<dbReference type="PANTHER" id="PTHR43791">
    <property type="entry name" value="PERMEASE-RELATED"/>
    <property type="match status" value="1"/>
</dbReference>
<dbReference type="InterPro" id="IPR036259">
    <property type="entry name" value="MFS_trans_sf"/>
</dbReference>
<reference evidence="7 8" key="1">
    <citation type="submission" date="2013-03" db="EMBL/GenBank/DDBJ databases">
        <title>The Genome Sequence of Exophiala aquamarina CBS 119918.</title>
        <authorList>
            <consortium name="The Broad Institute Genomics Platform"/>
            <person name="Cuomo C."/>
            <person name="de Hoog S."/>
            <person name="Gorbushina A."/>
            <person name="Walker B."/>
            <person name="Young S.K."/>
            <person name="Zeng Q."/>
            <person name="Gargeya S."/>
            <person name="Fitzgerald M."/>
            <person name="Haas B."/>
            <person name="Abouelleil A."/>
            <person name="Allen A.W."/>
            <person name="Alvarado L."/>
            <person name="Arachchi H.M."/>
            <person name="Berlin A.M."/>
            <person name="Chapman S.B."/>
            <person name="Gainer-Dewar J."/>
            <person name="Goldberg J."/>
            <person name="Griggs A."/>
            <person name="Gujja S."/>
            <person name="Hansen M."/>
            <person name="Howarth C."/>
            <person name="Imamovic A."/>
            <person name="Ireland A."/>
            <person name="Larimer J."/>
            <person name="McCowan C."/>
            <person name="Murphy C."/>
            <person name="Pearson M."/>
            <person name="Poon T.W."/>
            <person name="Priest M."/>
            <person name="Roberts A."/>
            <person name="Saif S."/>
            <person name="Shea T."/>
            <person name="Sisk P."/>
            <person name="Sykes S."/>
            <person name="Wortman J."/>
            <person name="Nusbaum C."/>
            <person name="Birren B."/>
        </authorList>
    </citation>
    <scope>NUCLEOTIDE SEQUENCE [LARGE SCALE GENOMIC DNA]</scope>
    <source>
        <strain evidence="7 8">CBS 119918</strain>
    </source>
</reference>
<dbReference type="Pfam" id="PF07690">
    <property type="entry name" value="MFS_1"/>
    <property type="match status" value="1"/>
</dbReference>
<feature type="transmembrane region" description="Helical" evidence="6">
    <location>
        <begin position="300"/>
        <end position="320"/>
    </location>
</feature>
<evidence type="ECO:0000256" key="3">
    <source>
        <dbReference type="ARBA" id="ARBA00022692"/>
    </source>
</evidence>
<feature type="transmembrane region" description="Helical" evidence="6">
    <location>
        <begin position="104"/>
        <end position="125"/>
    </location>
</feature>